<name>A0A9N8VJ74_9GLOM</name>
<proteinExistence type="predicted"/>
<reference evidence="2" key="1">
    <citation type="submission" date="2021-06" db="EMBL/GenBank/DDBJ databases">
        <authorList>
            <person name="Kallberg Y."/>
            <person name="Tangrot J."/>
            <person name="Rosling A."/>
        </authorList>
    </citation>
    <scope>NUCLEOTIDE SEQUENCE</scope>
    <source>
        <strain evidence="2">MA453B</strain>
    </source>
</reference>
<feature type="compositionally biased region" description="Low complexity" evidence="1">
    <location>
        <begin position="16"/>
        <end position="28"/>
    </location>
</feature>
<organism evidence="2 3">
    <name type="scientific">Dentiscutata erythropus</name>
    <dbReference type="NCBI Taxonomy" id="1348616"/>
    <lineage>
        <taxon>Eukaryota</taxon>
        <taxon>Fungi</taxon>
        <taxon>Fungi incertae sedis</taxon>
        <taxon>Mucoromycota</taxon>
        <taxon>Glomeromycotina</taxon>
        <taxon>Glomeromycetes</taxon>
        <taxon>Diversisporales</taxon>
        <taxon>Gigasporaceae</taxon>
        <taxon>Dentiscutata</taxon>
    </lineage>
</organism>
<feature type="region of interest" description="Disordered" evidence="1">
    <location>
        <begin position="132"/>
        <end position="157"/>
    </location>
</feature>
<feature type="compositionally biased region" description="Polar residues" evidence="1">
    <location>
        <begin position="58"/>
        <end position="74"/>
    </location>
</feature>
<feature type="region of interest" description="Disordered" evidence="1">
    <location>
        <begin position="1"/>
        <end position="87"/>
    </location>
</feature>
<dbReference type="EMBL" id="CAJVPY010000166">
    <property type="protein sequence ID" value="CAG8454799.1"/>
    <property type="molecule type" value="Genomic_DNA"/>
</dbReference>
<feature type="compositionally biased region" description="Low complexity" evidence="1">
    <location>
        <begin position="75"/>
        <end position="87"/>
    </location>
</feature>
<keyword evidence="3" id="KW-1185">Reference proteome</keyword>
<comment type="caution">
    <text evidence="2">The sequence shown here is derived from an EMBL/GenBank/DDBJ whole genome shotgun (WGS) entry which is preliminary data.</text>
</comment>
<sequence>MAKTKKVPSSQSTKCQPTLSTSSPTQLSRFQTAPSKSSTPTQLPKFQSSRLPAPTRPPKSQITPLSISSIRSPNLPTRSPVLPSSVSPLSLRSLDRECNTLSISSIRSSNLPTRSPVLPSSVSPLLPLSLDRESESQQELVDETGETSTATQQRPTIQFKNDKERKNKEIFFLLNEREDNYNLDLNSKWVEQKAQLAKNTIPVLLEVFQSRYNTNRNEISDILQQRHKSKRILKSVRKDKVRSNHFDKRIHRYTYQYEVRILFNAAHNKNVSSRRGTQKLHSKKDNRIMSFDLAEMKDIIGTGAVHSPELSDSDNEIDEKENVYVSVCDLSWRLEKLCELLHNVFDTTVVSKHVRPRRHRSFILTVSLPEEHLK</sequence>
<accession>A0A9N8VJ74</accession>
<feature type="compositionally biased region" description="Polar residues" evidence="1">
    <location>
        <begin position="29"/>
        <end position="50"/>
    </location>
</feature>
<feature type="compositionally biased region" description="Polar residues" evidence="1">
    <location>
        <begin position="146"/>
        <end position="157"/>
    </location>
</feature>
<evidence type="ECO:0000313" key="3">
    <source>
        <dbReference type="Proteomes" id="UP000789405"/>
    </source>
</evidence>
<protein>
    <submittedName>
        <fullName evidence="2">27039_t:CDS:1</fullName>
    </submittedName>
</protein>
<dbReference type="OrthoDB" id="2372437at2759"/>
<gene>
    <name evidence="2" type="ORF">DERYTH_LOCUS709</name>
</gene>
<evidence type="ECO:0000313" key="2">
    <source>
        <dbReference type="EMBL" id="CAG8454799.1"/>
    </source>
</evidence>
<dbReference type="AlphaFoldDB" id="A0A9N8VJ74"/>
<evidence type="ECO:0000256" key="1">
    <source>
        <dbReference type="SAM" id="MobiDB-lite"/>
    </source>
</evidence>
<dbReference type="Proteomes" id="UP000789405">
    <property type="component" value="Unassembled WGS sequence"/>
</dbReference>